<reference evidence="1 2" key="1">
    <citation type="journal article" date="2011" name="J. Bacteriol.">
        <title>Complete genome sequence of the type strain Cupriavidus necator N-1.</title>
        <authorList>
            <person name="Poehlein A."/>
            <person name="Kusian B."/>
            <person name="Friedrich B."/>
            <person name="Daniel R."/>
            <person name="Bowien B."/>
        </authorList>
    </citation>
    <scope>NUCLEOTIDE SEQUENCE [LARGE SCALE GENOMIC DNA]</scope>
    <source>
        <strain evidence="2">ATCC 43291 / DSM 13513 / CCUG 52238 / LMG 8453 / N-1</strain>
        <plasmid evidence="1 2">pBB1</plasmid>
    </source>
</reference>
<sequence length="39" mass="4182">MSLRRSPWVVRPAISDSAVSYCGNFGATAIVKPPAEYIA</sequence>
<name>F8GUF2_CUPNN</name>
<protein>
    <submittedName>
        <fullName evidence="1">Uncharacterized protein</fullName>
    </submittedName>
</protein>
<keyword evidence="1" id="KW-0614">Plasmid</keyword>
<dbReference type="AlphaFoldDB" id="F8GUF2"/>
<evidence type="ECO:0000313" key="2">
    <source>
        <dbReference type="Proteomes" id="UP000006798"/>
    </source>
</evidence>
<proteinExistence type="predicted"/>
<dbReference type="KEGG" id="cnc:CNE_BB1p09440"/>
<organism evidence="1 2">
    <name type="scientific">Cupriavidus necator (strain ATCC 43291 / DSM 13513 / CCUG 52238 / LMG 8453 / N-1)</name>
    <name type="common">Ralstonia eutropha</name>
    <dbReference type="NCBI Taxonomy" id="1042878"/>
    <lineage>
        <taxon>Bacteria</taxon>
        <taxon>Pseudomonadati</taxon>
        <taxon>Pseudomonadota</taxon>
        <taxon>Betaproteobacteria</taxon>
        <taxon>Burkholderiales</taxon>
        <taxon>Burkholderiaceae</taxon>
        <taxon>Cupriavidus</taxon>
    </lineage>
</organism>
<evidence type="ECO:0000313" key="1">
    <source>
        <dbReference type="EMBL" id="AEI82356.1"/>
    </source>
</evidence>
<geneLocation type="plasmid" evidence="1 2">
    <name>pBB1</name>
</geneLocation>
<gene>
    <name evidence="1" type="ordered locus">CNE_BB1p09440</name>
</gene>
<dbReference type="Proteomes" id="UP000006798">
    <property type="component" value="Plasmid pBB1"/>
</dbReference>
<accession>F8GUF2</accession>
<dbReference type="HOGENOM" id="CLU_3308318_0_0_4"/>
<dbReference type="EMBL" id="CP002879">
    <property type="protein sequence ID" value="AEI82356.1"/>
    <property type="molecule type" value="Genomic_DNA"/>
</dbReference>